<evidence type="ECO:0000256" key="8">
    <source>
        <dbReference type="ARBA" id="ARBA00022927"/>
    </source>
</evidence>
<evidence type="ECO:0000256" key="10">
    <source>
        <dbReference type="ARBA" id="ARBA00030772"/>
    </source>
</evidence>
<accession>A0A841KKN8</accession>
<keyword evidence="4" id="KW-0813">Transport</keyword>
<proteinExistence type="inferred from homology"/>
<keyword evidence="6" id="KW-0997">Cell inner membrane</keyword>
<organism evidence="11 12">
    <name type="scientific">Oleiagrimonas soli</name>
    <dbReference type="NCBI Taxonomy" id="1543381"/>
    <lineage>
        <taxon>Bacteria</taxon>
        <taxon>Pseudomonadati</taxon>
        <taxon>Pseudomonadota</taxon>
        <taxon>Gammaproteobacteria</taxon>
        <taxon>Lysobacterales</taxon>
        <taxon>Rhodanobacteraceae</taxon>
        <taxon>Oleiagrimonas</taxon>
    </lineage>
</organism>
<protein>
    <recommendedName>
        <fullName evidence="3">Type II secretion system protein N</fullName>
    </recommendedName>
    <alternativeName>
        <fullName evidence="10">General secretion pathway protein N</fullName>
    </alternativeName>
</protein>
<keyword evidence="8" id="KW-0653">Protein transport</keyword>
<sequence>MIGRFLRGLLLVLLIVAVLVAFFPASWAWRLARDHAPQLQVGALHGSVWNGRAEDVVYAGMPLGEVDWTLSRLAVFGHLRLDARVDGPLLRGDGRLQRRGDVLIGRDLHAVVHAQRLPITVGSPGLQPMGDVEIDIARLHVRDRWPQQLDGTVSWQAALADAQGPVSLGRLHARLHEQAGTTLIATLGDDGGPLALSGQAQVSLLGWRLDARLQARDGATRVRQVLSHLGPLQQDGTLIVRRQSGALMGAAR</sequence>
<keyword evidence="5" id="KW-1003">Cell membrane</keyword>
<gene>
    <name evidence="11" type="ORF">HNQ86_002875</name>
</gene>
<comment type="subcellular location">
    <subcellularLocation>
        <location evidence="1">Cell inner membrane</location>
    </subcellularLocation>
</comment>
<evidence type="ECO:0000313" key="12">
    <source>
        <dbReference type="Proteomes" id="UP000560000"/>
    </source>
</evidence>
<evidence type="ECO:0000256" key="4">
    <source>
        <dbReference type="ARBA" id="ARBA00022448"/>
    </source>
</evidence>
<dbReference type="AlphaFoldDB" id="A0A841KKN8"/>
<comment type="caution">
    <text evidence="11">The sequence shown here is derived from an EMBL/GenBank/DDBJ whole genome shotgun (WGS) entry which is preliminary data.</text>
</comment>
<dbReference type="Proteomes" id="UP000560000">
    <property type="component" value="Unassembled WGS sequence"/>
</dbReference>
<dbReference type="GO" id="GO:0015627">
    <property type="term" value="C:type II protein secretion system complex"/>
    <property type="evidence" value="ECO:0007669"/>
    <property type="project" value="InterPro"/>
</dbReference>
<dbReference type="InterPro" id="IPR022792">
    <property type="entry name" value="T2SS_protein-GspN"/>
</dbReference>
<evidence type="ECO:0000256" key="7">
    <source>
        <dbReference type="ARBA" id="ARBA00022692"/>
    </source>
</evidence>
<reference evidence="11 12" key="1">
    <citation type="submission" date="2020-08" db="EMBL/GenBank/DDBJ databases">
        <title>Genomic Encyclopedia of Type Strains, Phase IV (KMG-IV): sequencing the most valuable type-strain genomes for metagenomic binning, comparative biology and taxonomic classification.</title>
        <authorList>
            <person name="Goeker M."/>
        </authorList>
    </citation>
    <scope>NUCLEOTIDE SEQUENCE [LARGE SCALE GENOMIC DNA]</scope>
    <source>
        <strain evidence="11 12">DSM 107085</strain>
    </source>
</reference>
<comment type="similarity">
    <text evidence="2">Belongs to the GSP N family.</text>
</comment>
<name>A0A841KKN8_9GAMM</name>
<evidence type="ECO:0000256" key="1">
    <source>
        <dbReference type="ARBA" id="ARBA00004533"/>
    </source>
</evidence>
<evidence type="ECO:0000313" key="11">
    <source>
        <dbReference type="EMBL" id="MBB6185530.1"/>
    </source>
</evidence>
<evidence type="ECO:0000256" key="3">
    <source>
        <dbReference type="ARBA" id="ARBA00021563"/>
    </source>
</evidence>
<keyword evidence="9" id="KW-0472">Membrane</keyword>
<dbReference type="GO" id="GO:0015628">
    <property type="term" value="P:protein secretion by the type II secretion system"/>
    <property type="evidence" value="ECO:0007669"/>
    <property type="project" value="InterPro"/>
</dbReference>
<dbReference type="Pfam" id="PF01203">
    <property type="entry name" value="T2SSN"/>
    <property type="match status" value="1"/>
</dbReference>
<dbReference type="RefSeq" id="WP_043102063.1">
    <property type="nucleotide sequence ID" value="NZ_JACHET010000001.1"/>
</dbReference>
<evidence type="ECO:0000256" key="9">
    <source>
        <dbReference type="ARBA" id="ARBA00023136"/>
    </source>
</evidence>
<dbReference type="EMBL" id="JACHET010000001">
    <property type="protein sequence ID" value="MBB6185530.1"/>
    <property type="molecule type" value="Genomic_DNA"/>
</dbReference>
<evidence type="ECO:0000256" key="6">
    <source>
        <dbReference type="ARBA" id="ARBA00022519"/>
    </source>
</evidence>
<evidence type="ECO:0000256" key="5">
    <source>
        <dbReference type="ARBA" id="ARBA00022475"/>
    </source>
</evidence>
<dbReference type="GO" id="GO:0005886">
    <property type="term" value="C:plasma membrane"/>
    <property type="evidence" value="ECO:0007669"/>
    <property type="project" value="UniProtKB-SubCell"/>
</dbReference>
<keyword evidence="7" id="KW-0812">Transmembrane</keyword>
<dbReference type="OrthoDB" id="5959533at2"/>
<evidence type="ECO:0000256" key="2">
    <source>
        <dbReference type="ARBA" id="ARBA00007208"/>
    </source>
</evidence>